<dbReference type="RefSeq" id="WP_091560350.1">
    <property type="nucleotide sequence ID" value="NZ_FNPH01000009.1"/>
</dbReference>
<organism evidence="6 7">
    <name type="scientific">Micromonospora pattaloongensis</name>
    <dbReference type="NCBI Taxonomy" id="405436"/>
    <lineage>
        <taxon>Bacteria</taxon>
        <taxon>Bacillati</taxon>
        <taxon>Actinomycetota</taxon>
        <taxon>Actinomycetes</taxon>
        <taxon>Micromonosporales</taxon>
        <taxon>Micromonosporaceae</taxon>
        <taxon>Micromonospora</taxon>
    </lineage>
</organism>
<dbReference type="GO" id="GO:0030246">
    <property type="term" value="F:carbohydrate binding"/>
    <property type="evidence" value="ECO:0007669"/>
    <property type="project" value="UniProtKB-ARBA"/>
</dbReference>
<dbReference type="EMBL" id="FNPH01000009">
    <property type="protein sequence ID" value="SDZ30230.1"/>
    <property type="molecule type" value="Genomic_DNA"/>
</dbReference>
<dbReference type="InterPro" id="IPR028082">
    <property type="entry name" value="Peripla_BP_I"/>
</dbReference>
<feature type="chain" id="PRO_5038639412" evidence="4">
    <location>
        <begin position="25"/>
        <end position="353"/>
    </location>
</feature>
<dbReference type="GO" id="GO:0030313">
    <property type="term" value="C:cell envelope"/>
    <property type="evidence" value="ECO:0007669"/>
    <property type="project" value="UniProtKB-SubCell"/>
</dbReference>
<reference evidence="7" key="1">
    <citation type="submission" date="2016-10" db="EMBL/GenBank/DDBJ databases">
        <authorList>
            <person name="Varghese N."/>
            <person name="Submissions S."/>
        </authorList>
    </citation>
    <scope>NUCLEOTIDE SEQUENCE [LARGE SCALE GENOMIC DNA]</scope>
    <source>
        <strain evidence="7">DSM 45245</strain>
    </source>
</reference>
<keyword evidence="3 4" id="KW-0732">Signal</keyword>
<comment type="similarity">
    <text evidence="2">Belongs to the bacterial solute-binding protein 2 family.</text>
</comment>
<evidence type="ECO:0000313" key="6">
    <source>
        <dbReference type="EMBL" id="SDZ30230.1"/>
    </source>
</evidence>
<proteinExistence type="inferred from homology"/>
<accession>A0A1H3RXA0</accession>
<dbReference type="Proteomes" id="UP000242415">
    <property type="component" value="Unassembled WGS sequence"/>
</dbReference>
<evidence type="ECO:0000256" key="1">
    <source>
        <dbReference type="ARBA" id="ARBA00004196"/>
    </source>
</evidence>
<evidence type="ECO:0000313" key="7">
    <source>
        <dbReference type="Proteomes" id="UP000242415"/>
    </source>
</evidence>
<dbReference type="PROSITE" id="PS51257">
    <property type="entry name" value="PROKAR_LIPOPROTEIN"/>
    <property type="match status" value="1"/>
</dbReference>
<dbReference type="PANTHER" id="PTHR46847:SF1">
    <property type="entry name" value="D-ALLOSE-BINDING PERIPLASMIC PROTEIN-RELATED"/>
    <property type="match status" value="1"/>
</dbReference>
<evidence type="ECO:0000259" key="5">
    <source>
        <dbReference type="Pfam" id="PF13407"/>
    </source>
</evidence>
<evidence type="ECO:0000256" key="2">
    <source>
        <dbReference type="ARBA" id="ARBA00007639"/>
    </source>
</evidence>
<evidence type="ECO:0000256" key="3">
    <source>
        <dbReference type="ARBA" id="ARBA00022729"/>
    </source>
</evidence>
<dbReference type="Pfam" id="PF13407">
    <property type="entry name" value="Peripla_BP_4"/>
    <property type="match status" value="1"/>
</dbReference>
<feature type="signal peptide" evidence="4">
    <location>
        <begin position="1"/>
        <end position="24"/>
    </location>
</feature>
<comment type="subcellular location">
    <subcellularLocation>
        <location evidence="1">Cell envelope</location>
    </subcellularLocation>
</comment>
<sequence>MANKRRGAPLAVCALMLGVGALTACGKPSDAAGSDKPLIGVSMRFIAGNSWLSTLNKATVDAGNEQGYRVLAVDAQGDAARQVQQMKSFIAQGAKAIIIEPVHDKDVAAGITAAKDAGVKVVVVNDRVADELATQVACNVYDDGAATAKLVGAETAKAIASRKPAGSTIKLYIQALFPDELVTQTRENGFMAGWNEYFQAHRGYKIVRIPNNYGEAQPDKTLAAMRGVLTAHPDIDVVFNQTDVVMPSVKEALKSARLMKADGSSTVLLAGFDGGMDVVRDMADNPRSPAVADGLNQPPTQAAYSVEEAIAAIKGTQTGQCAGSPPTRIVPPKIATPQNAKELVNPDLKFAGA</sequence>
<evidence type="ECO:0000256" key="4">
    <source>
        <dbReference type="SAM" id="SignalP"/>
    </source>
</evidence>
<name>A0A1H3RXA0_9ACTN</name>
<dbReference type="AlphaFoldDB" id="A0A1H3RXA0"/>
<dbReference type="InterPro" id="IPR025997">
    <property type="entry name" value="SBP_2_dom"/>
</dbReference>
<dbReference type="PANTHER" id="PTHR46847">
    <property type="entry name" value="D-ALLOSE-BINDING PERIPLASMIC PROTEIN-RELATED"/>
    <property type="match status" value="1"/>
</dbReference>
<protein>
    <submittedName>
        <fullName evidence="6">Monosaccharide ABC transporter substrate-binding protein, CUT2 family</fullName>
    </submittedName>
</protein>
<dbReference type="STRING" id="405436.SAMN05444365_109150"/>
<keyword evidence="7" id="KW-1185">Reference proteome</keyword>
<dbReference type="Gene3D" id="3.40.50.2300">
    <property type="match status" value="2"/>
</dbReference>
<dbReference type="OrthoDB" id="9813037at2"/>
<feature type="domain" description="Periplasmic binding protein" evidence="5">
    <location>
        <begin position="40"/>
        <end position="316"/>
    </location>
</feature>
<gene>
    <name evidence="6" type="ORF">SAMN05444365_109150</name>
</gene>
<dbReference type="SUPFAM" id="SSF53822">
    <property type="entry name" value="Periplasmic binding protein-like I"/>
    <property type="match status" value="1"/>
</dbReference>